<dbReference type="Gene3D" id="3.10.310.50">
    <property type="match status" value="1"/>
</dbReference>
<proteinExistence type="predicted"/>
<comment type="caution">
    <text evidence="4">The sequence shown here is derived from an EMBL/GenBank/DDBJ whole genome shotgun (WGS) entry which is preliminary data.</text>
</comment>
<organism evidence="4 5">
    <name type="scientific">Spirochaeta isovalerica</name>
    <dbReference type="NCBI Taxonomy" id="150"/>
    <lineage>
        <taxon>Bacteria</taxon>
        <taxon>Pseudomonadati</taxon>
        <taxon>Spirochaetota</taxon>
        <taxon>Spirochaetia</taxon>
        <taxon>Spirochaetales</taxon>
        <taxon>Spirochaetaceae</taxon>
        <taxon>Spirochaeta</taxon>
    </lineage>
</organism>
<feature type="chain" id="PRO_5032536291" description="TPM domain-containing protein" evidence="2">
    <location>
        <begin position="23"/>
        <end position="256"/>
    </location>
</feature>
<reference evidence="4 5" key="1">
    <citation type="submission" date="2020-08" db="EMBL/GenBank/DDBJ databases">
        <title>Genomic Encyclopedia of Type Strains, Phase IV (KMG-IV): sequencing the most valuable type-strain genomes for metagenomic binning, comparative biology and taxonomic classification.</title>
        <authorList>
            <person name="Goeker M."/>
        </authorList>
    </citation>
    <scope>NUCLEOTIDE SEQUENCE [LARGE SCALE GENOMIC DNA]</scope>
    <source>
        <strain evidence="4 5">DSM 2461</strain>
    </source>
</reference>
<dbReference type="Pfam" id="PF04536">
    <property type="entry name" value="TPM_phosphatase"/>
    <property type="match status" value="1"/>
</dbReference>
<gene>
    <name evidence="4" type="ORF">HNR50_000928</name>
</gene>
<dbReference type="PANTHER" id="PTHR30373:SF2">
    <property type="entry name" value="UPF0603 PROTEIN YGCG"/>
    <property type="match status" value="1"/>
</dbReference>
<feature type="domain" description="TPM" evidence="3">
    <location>
        <begin position="30"/>
        <end position="152"/>
    </location>
</feature>
<feature type="signal peptide" evidence="2">
    <location>
        <begin position="1"/>
        <end position="22"/>
    </location>
</feature>
<name>A0A841R616_9SPIO</name>
<evidence type="ECO:0000256" key="1">
    <source>
        <dbReference type="SAM" id="Phobius"/>
    </source>
</evidence>
<evidence type="ECO:0000259" key="3">
    <source>
        <dbReference type="Pfam" id="PF04536"/>
    </source>
</evidence>
<keyword evidence="1" id="KW-0812">Transmembrane</keyword>
<keyword evidence="1" id="KW-0472">Membrane</keyword>
<keyword evidence="1" id="KW-1133">Transmembrane helix</keyword>
<evidence type="ECO:0000256" key="2">
    <source>
        <dbReference type="SAM" id="SignalP"/>
    </source>
</evidence>
<feature type="transmembrane region" description="Helical" evidence="1">
    <location>
        <begin position="180"/>
        <end position="197"/>
    </location>
</feature>
<keyword evidence="2" id="KW-0732">Signal</keyword>
<evidence type="ECO:0000313" key="4">
    <source>
        <dbReference type="EMBL" id="MBB6479295.1"/>
    </source>
</evidence>
<accession>A0A841R616</accession>
<dbReference type="EMBL" id="JACHGJ010000001">
    <property type="protein sequence ID" value="MBB6479295.1"/>
    <property type="molecule type" value="Genomic_DNA"/>
</dbReference>
<dbReference type="PANTHER" id="PTHR30373">
    <property type="entry name" value="UPF0603 PROTEIN YGCG"/>
    <property type="match status" value="1"/>
</dbReference>
<dbReference type="InterPro" id="IPR007621">
    <property type="entry name" value="TPM_dom"/>
</dbReference>
<dbReference type="AlphaFoldDB" id="A0A841R616"/>
<dbReference type="RefSeq" id="WP_184744344.1">
    <property type="nucleotide sequence ID" value="NZ_JACHGJ010000001.1"/>
</dbReference>
<sequence>MKKLLFILSTAFLLLLPLGAQNIPELKGYVNDYAGVISSSEEREITSLLSSLEKSTSAQIAVLTVDDLQGYDIESFSIKTADQWKLGQKGQDNGILILLSMAEKKVRIEVGYGLEGSMTDAKSGYIIRNIIIPEFQKGNFGTGLYKGAEAVSSVIGGTMVISDKDIAESQNRSRHTSSGGFLNVIIFLIIFFLSALTRGRRRRGGLFHALFWGSVLSGGSRRGGFGGGGFSGGGFGGGGFSGGGGGFGGGGASGGW</sequence>
<evidence type="ECO:0000313" key="5">
    <source>
        <dbReference type="Proteomes" id="UP000587760"/>
    </source>
</evidence>
<protein>
    <recommendedName>
        <fullName evidence="3">TPM domain-containing protein</fullName>
    </recommendedName>
</protein>
<keyword evidence="5" id="KW-1185">Reference proteome</keyword>
<dbReference type="Proteomes" id="UP000587760">
    <property type="component" value="Unassembled WGS sequence"/>
</dbReference>